<feature type="domain" description="Integrase catalytic" evidence="10">
    <location>
        <begin position="1129"/>
        <end position="1288"/>
    </location>
</feature>
<keyword evidence="6" id="KW-0511">Multifunctional enzyme</keyword>
<dbReference type="InterPro" id="IPR041577">
    <property type="entry name" value="RT_RNaseH_2"/>
</dbReference>
<feature type="compositionally biased region" description="Polar residues" evidence="8">
    <location>
        <begin position="13"/>
        <end position="22"/>
    </location>
</feature>
<keyword evidence="4" id="KW-0540">Nuclease</keyword>
<keyword evidence="7" id="KW-0175">Coiled coil</keyword>
<dbReference type="Gene3D" id="3.10.10.10">
    <property type="entry name" value="HIV Type 1 Reverse Transcriptase, subunit A, domain 1"/>
    <property type="match status" value="1"/>
</dbReference>
<dbReference type="GO" id="GO:0003676">
    <property type="term" value="F:nucleic acid binding"/>
    <property type="evidence" value="ECO:0007669"/>
    <property type="project" value="InterPro"/>
</dbReference>
<dbReference type="Gene3D" id="2.40.70.10">
    <property type="entry name" value="Acid Proteases"/>
    <property type="match status" value="1"/>
</dbReference>
<dbReference type="CDD" id="cd09274">
    <property type="entry name" value="RNase_HI_RT_Ty3"/>
    <property type="match status" value="1"/>
</dbReference>
<dbReference type="Pfam" id="PF17921">
    <property type="entry name" value="Integrase_H2C2"/>
    <property type="match status" value="1"/>
</dbReference>
<dbReference type="SUPFAM" id="SSF56672">
    <property type="entry name" value="DNA/RNA polymerases"/>
    <property type="match status" value="1"/>
</dbReference>
<dbReference type="WBParaSite" id="SPAL_0000601700.1">
    <property type="protein sequence ID" value="SPAL_0000601700.1"/>
    <property type="gene ID" value="SPAL_0000601700"/>
</dbReference>
<keyword evidence="3" id="KW-0548">Nucleotidyltransferase</keyword>
<keyword evidence="11" id="KW-1185">Reference proteome</keyword>
<protein>
    <recommendedName>
        <fullName evidence="1">RNA-directed DNA polymerase</fullName>
        <ecNumber evidence="1">2.7.7.49</ecNumber>
    </recommendedName>
</protein>
<dbReference type="InterPro" id="IPR036397">
    <property type="entry name" value="RNaseH_sf"/>
</dbReference>
<dbReference type="Gene3D" id="3.30.420.10">
    <property type="entry name" value="Ribonuclease H-like superfamily/Ribonuclease H"/>
    <property type="match status" value="1"/>
</dbReference>
<evidence type="ECO:0000256" key="5">
    <source>
        <dbReference type="ARBA" id="ARBA00022759"/>
    </source>
</evidence>
<evidence type="ECO:0000256" key="7">
    <source>
        <dbReference type="SAM" id="Coils"/>
    </source>
</evidence>
<dbReference type="InterPro" id="IPR021109">
    <property type="entry name" value="Peptidase_aspartic_dom_sf"/>
</dbReference>
<dbReference type="CDD" id="cd00303">
    <property type="entry name" value="retropepsin_like"/>
    <property type="match status" value="1"/>
</dbReference>
<dbReference type="SUPFAM" id="SSF50630">
    <property type="entry name" value="Acid proteases"/>
    <property type="match status" value="1"/>
</dbReference>
<dbReference type="InterPro" id="IPR050951">
    <property type="entry name" value="Retrovirus_Pol_polyprotein"/>
</dbReference>
<name>A0A0N5BJ91_STREA</name>
<dbReference type="Proteomes" id="UP000046392">
    <property type="component" value="Unplaced"/>
</dbReference>
<dbReference type="InterPro" id="IPR043128">
    <property type="entry name" value="Rev_trsase/Diguanyl_cyclase"/>
</dbReference>
<dbReference type="Pfam" id="PF00078">
    <property type="entry name" value="RVT_1"/>
    <property type="match status" value="1"/>
</dbReference>
<evidence type="ECO:0000256" key="2">
    <source>
        <dbReference type="ARBA" id="ARBA00022679"/>
    </source>
</evidence>
<dbReference type="GO" id="GO:0042575">
    <property type="term" value="C:DNA polymerase complex"/>
    <property type="evidence" value="ECO:0007669"/>
    <property type="project" value="UniProtKB-ARBA"/>
</dbReference>
<dbReference type="InterPro" id="IPR041588">
    <property type="entry name" value="Integrase_H2C2"/>
</dbReference>
<dbReference type="GO" id="GO:0004519">
    <property type="term" value="F:endonuclease activity"/>
    <property type="evidence" value="ECO:0007669"/>
    <property type="project" value="UniProtKB-KW"/>
</dbReference>
<dbReference type="PANTHER" id="PTHR37984:SF5">
    <property type="entry name" value="PROTEIN NYNRIN-LIKE"/>
    <property type="match status" value="1"/>
</dbReference>
<feature type="region of interest" description="Disordered" evidence="8">
    <location>
        <begin position="1"/>
        <end position="22"/>
    </location>
</feature>
<evidence type="ECO:0000259" key="9">
    <source>
        <dbReference type="PROSITE" id="PS50878"/>
    </source>
</evidence>
<dbReference type="GO" id="GO:0015074">
    <property type="term" value="P:DNA integration"/>
    <property type="evidence" value="ECO:0007669"/>
    <property type="project" value="InterPro"/>
</dbReference>
<keyword evidence="5" id="KW-0255">Endonuclease</keyword>
<dbReference type="InterPro" id="IPR043502">
    <property type="entry name" value="DNA/RNA_pol_sf"/>
</dbReference>
<feature type="coiled-coil region" evidence="7">
    <location>
        <begin position="207"/>
        <end position="241"/>
    </location>
</feature>
<evidence type="ECO:0000256" key="6">
    <source>
        <dbReference type="ARBA" id="ARBA00023268"/>
    </source>
</evidence>
<dbReference type="Gene3D" id="3.30.70.270">
    <property type="match status" value="2"/>
</dbReference>
<accession>A0A0N5BJ91</accession>
<dbReference type="PROSITE" id="PS50994">
    <property type="entry name" value="INTEGRASE"/>
    <property type="match status" value="1"/>
</dbReference>
<organism evidence="11 12">
    <name type="scientific">Strongyloides papillosus</name>
    <name type="common">Intestinal threadworm</name>
    <dbReference type="NCBI Taxonomy" id="174720"/>
    <lineage>
        <taxon>Eukaryota</taxon>
        <taxon>Metazoa</taxon>
        <taxon>Ecdysozoa</taxon>
        <taxon>Nematoda</taxon>
        <taxon>Chromadorea</taxon>
        <taxon>Rhabditida</taxon>
        <taxon>Tylenchina</taxon>
        <taxon>Panagrolaimomorpha</taxon>
        <taxon>Strongyloidoidea</taxon>
        <taxon>Strongyloididae</taxon>
        <taxon>Strongyloides</taxon>
    </lineage>
</organism>
<dbReference type="Pfam" id="PF17919">
    <property type="entry name" value="RT_RNaseH_2"/>
    <property type="match status" value="1"/>
</dbReference>
<dbReference type="GO" id="GO:0003964">
    <property type="term" value="F:RNA-directed DNA polymerase activity"/>
    <property type="evidence" value="ECO:0007669"/>
    <property type="project" value="UniProtKB-EC"/>
</dbReference>
<proteinExistence type="predicted"/>
<dbReference type="Gene3D" id="1.10.340.70">
    <property type="match status" value="1"/>
</dbReference>
<dbReference type="PROSITE" id="PS50878">
    <property type="entry name" value="RT_POL"/>
    <property type="match status" value="1"/>
</dbReference>
<evidence type="ECO:0000256" key="4">
    <source>
        <dbReference type="ARBA" id="ARBA00022722"/>
    </source>
</evidence>
<evidence type="ECO:0000256" key="1">
    <source>
        <dbReference type="ARBA" id="ARBA00012493"/>
    </source>
</evidence>
<dbReference type="CDD" id="cd01647">
    <property type="entry name" value="RT_LTR"/>
    <property type="match status" value="1"/>
</dbReference>
<dbReference type="Pfam" id="PF00665">
    <property type="entry name" value="rve"/>
    <property type="match status" value="1"/>
</dbReference>
<dbReference type="EC" id="2.7.7.49" evidence="1"/>
<dbReference type="InterPro" id="IPR000477">
    <property type="entry name" value="RT_dom"/>
</dbReference>
<evidence type="ECO:0000313" key="11">
    <source>
        <dbReference type="Proteomes" id="UP000046392"/>
    </source>
</evidence>
<dbReference type="InterPro" id="IPR012337">
    <property type="entry name" value="RNaseH-like_sf"/>
</dbReference>
<dbReference type="PANTHER" id="PTHR37984">
    <property type="entry name" value="PROTEIN CBG26694"/>
    <property type="match status" value="1"/>
</dbReference>
<evidence type="ECO:0000256" key="8">
    <source>
        <dbReference type="SAM" id="MobiDB-lite"/>
    </source>
</evidence>
<evidence type="ECO:0000313" key="12">
    <source>
        <dbReference type="WBParaSite" id="SPAL_0000601700.1"/>
    </source>
</evidence>
<sequence>MITRSQSRRLAENSGTMEINENDNVNALETALNRMNELMEALPNRIAAEVQRQLNQQINLIEPHHRGVANEDADNRRPNNFDDNATLHENVTENNDDNLTIDHVNRTFDETSPIVLNNRSTTIGNNLAESLKPSKFSSTKVFSKWIKSFENFCELSGIHGEQRYKVLTLMLNDDILDEIDDTFEDYRSLVTYLSKHYTGTITAEAAIDELEFLYRKKIKSIKDLEQTAEKLSSLIDITHRDESKKSKLLAKISGMNRFMPDDVKRSLAAGRRDFSTFNEYVAVIKRVWNIPSYDNKFSNKSFKDNKDKKLYCSYCKKDNHSTERCFKKNKDSSQVNTIVSNSDNDDLLARVNNLKSKSNLIGDIVNVNGRNVVAMFDTGANCSLISPSVAKILVVKSKNNATLDTAGFSKIVRKILCPITFSYKGSSFTTDQNLYINNSEFSNGAYDILIGNNVLKEMKIKIDVENSEIIDDSELSPQINLTLERSDEDDIPNRETLIDELKQLYPNSFSKHPFDVGPGILCCPEFEFHTNKEPGKFPIYGVPINDRQEMNRQINLYKEQGVLEKSCGTTVLPTLLVNKKDNSKRLVVDCRITNSFTIPIRYRTKTIQEILAQIRNYTHASHIDFKNAYYQISIPKNCRSNFTIKSDDGLLQFTRLIQGAINSPSLFQLTLDQHFISLGDQIIIYQDDVLLLSNGTVKDHINLINKFFTLCEKVQLKVSMEKSTFFSKITSFLGYDILPNGAKPSQRNISSILAHPIPHTKKKLLSFVQAVAYFRHCIKNFAQRASSLYKLSSGKDNKISMNVDELNDFNYLRDEISKAPLLFHADPSKEYYLTVDASNTAVGAVLTQKDSSGKEQPISFYSCQLPDVKKNRSATYLELYAIKKALKFHKILLTGSKIIVRSDHRPLETLTFKNCDKKFMELMEDIRSYDVTINYLPGKDNSMADYLSRIDAPNNHVTPKVQKDVPTDTVTVFKNIVNTIDNKESKLDDISTDNVKRRGRPRKVNIIVKKNCVPNDKNNLLKMKKRGRKPKNIRVLDESENFLPSLEKFVSKRGEELENLDLKVCSNSLLEITHDYNNHFGFDKMFQLLKSRGVTDPALQNKIKLYIKNCDICQKRNINMKKFPHAEPIISSPGNLCLDLMGPISPPAYDNSKYVVCCMDSFTRYCYLFSVESYNFDELAPKLLNNVFYLHGFPKILKTDGSGNFRSNEFQNWLKSLSITHELTSPHHSTGNSLVERSFRWISDSISKVTHNQPNLWPKALQGIAYNYNTTVNKTTGYSPYFLTHLREPNTLLDQYIGTYSVGIFDSSNSSFEMINMANEVRQAASDSIYATRETANDNLKVHKMEDFKKGDLILIKQEDVDKEVGSKFRLNYVGPYTVEKCQNNHVYYIHGRKIKQAHISNVKRYYSSNDEIISK</sequence>
<feature type="domain" description="Reverse transcriptase" evidence="9">
    <location>
        <begin position="558"/>
        <end position="737"/>
    </location>
</feature>
<keyword evidence="2" id="KW-0808">Transferase</keyword>
<evidence type="ECO:0000259" key="10">
    <source>
        <dbReference type="PROSITE" id="PS50994"/>
    </source>
</evidence>
<evidence type="ECO:0000256" key="3">
    <source>
        <dbReference type="ARBA" id="ARBA00022695"/>
    </source>
</evidence>
<reference evidence="12" key="1">
    <citation type="submission" date="2017-02" db="UniProtKB">
        <authorList>
            <consortium name="WormBaseParasite"/>
        </authorList>
    </citation>
    <scope>IDENTIFICATION</scope>
</reference>
<dbReference type="SUPFAM" id="SSF53098">
    <property type="entry name" value="Ribonuclease H-like"/>
    <property type="match status" value="1"/>
</dbReference>
<dbReference type="InterPro" id="IPR001584">
    <property type="entry name" value="Integrase_cat-core"/>
</dbReference>
<dbReference type="STRING" id="174720.A0A0N5BJ91"/>
<keyword evidence="5" id="KW-0378">Hydrolase</keyword>